<accession>A0A0E2BI24</accession>
<gene>
    <name evidence="1" type="ORF">LEP1GSC179_3356</name>
</gene>
<protein>
    <submittedName>
        <fullName evidence="1">Uncharacterized protein</fullName>
    </submittedName>
</protein>
<dbReference type="EMBL" id="AHON02000029">
    <property type="protein sequence ID" value="EKO34596.1"/>
    <property type="molecule type" value="Genomic_DNA"/>
</dbReference>
<dbReference type="Proteomes" id="UP000006329">
    <property type="component" value="Unassembled WGS sequence"/>
</dbReference>
<keyword evidence="2" id="KW-1185">Reference proteome</keyword>
<comment type="caution">
    <text evidence="1">The sequence shown here is derived from an EMBL/GenBank/DDBJ whole genome shotgun (WGS) entry which is preliminary data.</text>
</comment>
<name>A0A0E2BI24_9LEPT</name>
<organism evidence="1 2">
    <name type="scientific">Leptospira santarosai str. MOR084</name>
    <dbReference type="NCBI Taxonomy" id="1049984"/>
    <lineage>
        <taxon>Bacteria</taxon>
        <taxon>Pseudomonadati</taxon>
        <taxon>Spirochaetota</taxon>
        <taxon>Spirochaetia</taxon>
        <taxon>Leptospirales</taxon>
        <taxon>Leptospiraceae</taxon>
        <taxon>Leptospira</taxon>
    </lineage>
</organism>
<evidence type="ECO:0000313" key="1">
    <source>
        <dbReference type="EMBL" id="EKO34596.1"/>
    </source>
</evidence>
<dbReference type="AlphaFoldDB" id="A0A0E2BI24"/>
<sequence>MKLLSFKVMRSTIRNEFENENKSRQKRVTFSELGWILSGGKIY</sequence>
<evidence type="ECO:0000313" key="2">
    <source>
        <dbReference type="Proteomes" id="UP000006329"/>
    </source>
</evidence>
<reference evidence="1" key="1">
    <citation type="submission" date="2012-10" db="EMBL/GenBank/DDBJ databases">
        <authorList>
            <person name="Harkins D.M."/>
            <person name="Durkin A.S."/>
            <person name="Brinkac L.M."/>
            <person name="Haft D.H."/>
            <person name="Selengut J.D."/>
            <person name="Sanka R."/>
            <person name="DePew J."/>
            <person name="Purushe J."/>
            <person name="Matthias M.A."/>
            <person name="Vinetz J.M."/>
            <person name="Sutton G.G."/>
            <person name="Nierman W.C."/>
            <person name="Fouts D.E."/>
        </authorList>
    </citation>
    <scope>NUCLEOTIDE SEQUENCE [LARGE SCALE GENOMIC DNA]</scope>
    <source>
        <strain evidence="1">MOR084</strain>
    </source>
</reference>
<proteinExistence type="predicted"/>